<organism evidence="8 9">
    <name type="scientific">Stylonychia lemnae</name>
    <name type="common">Ciliate</name>
    <dbReference type="NCBI Taxonomy" id="5949"/>
    <lineage>
        <taxon>Eukaryota</taxon>
        <taxon>Sar</taxon>
        <taxon>Alveolata</taxon>
        <taxon>Ciliophora</taxon>
        <taxon>Intramacronucleata</taxon>
        <taxon>Spirotrichea</taxon>
        <taxon>Stichotrichia</taxon>
        <taxon>Sporadotrichida</taxon>
        <taxon>Oxytrichidae</taxon>
        <taxon>Stylonychinae</taxon>
        <taxon>Stylonychia</taxon>
    </lineage>
</organism>
<dbReference type="PROSITE" id="PS50082">
    <property type="entry name" value="WD_REPEATS_2"/>
    <property type="match status" value="3"/>
</dbReference>
<evidence type="ECO:0000256" key="3">
    <source>
        <dbReference type="ARBA" id="ARBA00022574"/>
    </source>
</evidence>
<dbReference type="InterPro" id="IPR001680">
    <property type="entry name" value="WD40_rpt"/>
</dbReference>
<evidence type="ECO:0000256" key="4">
    <source>
        <dbReference type="ARBA" id="ARBA00022737"/>
    </source>
</evidence>
<accession>A0A078AU10</accession>
<sequence length="335" mass="38523">MDTQKQVQITDQLVESLKPALIFKNFVNLKQNNQLSQQKEVNSIDISHDGKYLVAGCEDNSVSLYDLERGEKVNTYYSKRYGVDLVRFTHHNKCILCASKRDNNYRIMYWSLHDNNILCSFVGHTDTITHIDLNPLNSTFVSCSKDNSTRVWEYEKKQCIIRVNKSRAACFDNTGNVLACLFIKEDKNDSQIQQIHLFNAGNYESKPFSIFNLEELPEIKFLKFSSNGQFIMLGSSENIIVLIDAYEGKQLHKFNANFNETGTPLEAGFTPDSRYVITGSDNKKIIFWNIETGREIQLMEFHPSTVACVKFSHVYCMLISACQNLVVWIPERAFN</sequence>
<dbReference type="InterPro" id="IPR019775">
    <property type="entry name" value="WD40_repeat_CS"/>
</dbReference>
<protein>
    <submittedName>
        <fullName evidence="8">Compass component</fullName>
    </submittedName>
</protein>
<dbReference type="SMART" id="SM00320">
    <property type="entry name" value="WD40"/>
    <property type="match status" value="6"/>
</dbReference>
<dbReference type="InterPro" id="IPR024977">
    <property type="entry name" value="Apc4-like_WD40_dom"/>
</dbReference>
<dbReference type="GO" id="GO:0048188">
    <property type="term" value="C:Set1C/COMPASS complex"/>
    <property type="evidence" value="ECO:0007669"/>
    <property type="project" value="TreeGrafter"/>
</dbReference>
<dbReference type="EMBL" id="CCKQ01012708">
    <property type="protein sequence ID" value="CDW84333.1"/>
    <property type="molecule type" value="Genomic_DNA"/>
</dbReference>
<evidence type="ECO:0000259" key="7">
    <source>
        <dbReference type="Pfam" id="PF12894"/>
    </source>
</evidence>
<feature type="repeat" description="WD" evidence="6">
    <location>
        <begin position="34"/>
        <end position="75"/>
    </location>
</feature>
<dbReference type="AlphaFoldDB" id="A0A078AU10"/>
<name>A0A078AU10_STYLE</name>
<dbReference type="OrthoDB" id="27537at2759"/>
<dbReference type="Pfam" id="PF00400">
    <property type="entry name" value="WD40"/>
    <property type="match status" value="2"/>
</dbReference>
<dbReference type="OMA" id="HNEGYIR"/>
<dbReference type="PANTHER" id="PTHR19861">
    <property type="entry name" value="WD40 REPEAT PROTEIN SWD2"/>
    <property type="match status" value="1"/>
</dbReference>
<feature type="repeat" description="WD" evidence="6">
    <location>
        <begin position="269"/>
        <end position="298"/>
    </location>
</feature>
<evidence type="ECO:0000313" key="8">
    <source>
        <dbReference type="EMBL" id="CDW84333.1"/>
    </source>
</evidence>
<evidence type="ECO:0000313" key="9">
    <source>
        <dbReference type="Proteomes" id="UP000039865"/>
    </source>
</evidence>
<keyword evidence="3 6" id="KW-0853">WD repeat</keyword>
<dbReference type="Pfam" id="PF12894">
    <property type="entry name" value="ANAPC4_WD40"/>
    <property type="match status" value="2"/>
</dbReference>
<dbReference type="InterPro" id="IPR037867">
    <property type="entry name" value="Swd2/WDR82"/>
</dbReference>
<proteinExistence type="inferred from homology"/>
<dbReference type="Gene3D" id="2.130.10.10">
    <property type="entry name" value="YVTN repeat-like/Quinoprotein amine dehydrogenase"/>
    <property type="match status" value="2"/>
</dbReference>
<dbReference type="Proteomes" id="UP000039865">
    <property type="component" value="Unassembled WGS sequence"/>
</dbReference>
<dbReference type="InterPro" id="IPR015943">
    <property type="entry name" value="WD40/YVTN_repeat-like_dom_sf"/>
</dbReference>
<evidence type="ECO:0000256" key="6">
    <source>
        <dbReference type="PROSITE-ProRule" id="PRU00221"/>
    </source>
</evidence>
<dbReference type="SUPFAM" id="SSF50978">
    <property type="entry name" value="WD40 repeat-like"/>
    <property type="match status" value="1"/>
</dbReference>
<keyword evidence="9" id="KW-1185">Reference proteome</keyword>
<comment type="subcellular location">
    <subcellularLocation>
        <location evidence="1">Nucleus</location>
    </subcellularLocation>
</comment>
<gene>
    <name evidence="8" type="primary">Contig804.g874</name>
    <name evidence="8" type="ORF">STYLEM_13393</name>
</gene>
<keyword evidence="4" id="KW-0677">Repeat</keyword>
<evidence type="ECO:0000256" key="1">
    <source>
        <dbReference type="ARBA" id="ARBA00004123"/>
    </source>
</evidence>
<feature type="domain" description="Anaphase-promoting complex subunit 4-like WD40" evidence="7">
    <location>
        <begin position="214"/>
        <end position="257"/>
    </location>
</feature>
<comment type="similarity">
    <text evidence="2">Belongs to the WD repeat SWD2 family.</text>
</comment>
<dbReference type="GO" id="GO:0016070">
    <property type="term" value="P:RNA metabolic process"/>
    <property type="evidence" value="ECO:0007669"/>
    <property type="project" value="UniProtKB-ARBA"/>
</dbReference>
<dbReference type="InterPro" id="IPR036322">
    <property type="entry name" value="WD40_repeat_dom_sf"/>
</dbReference>
<dbReference type="FunCoup" id="A0A078AU10">
    <property type="interactions" value="481"/>
</dbReference>
<feature type="repeat" description="WD" evidence="6">
    <location>
        <begin position="121"/>
        <end position="162"/>
    </location>
</feature>
<keyword evidence="5" id="KW-0539">Nucleus</keyword>
<dbReference type="PANTHER" id="PTHR19861:SF0">
    <property type="entry name" value="WD REPEAT-CONTAINING PROTEIN 82"/>
    <property type="match status" value="1"/>
</dbReference>
<dbReference type="PROSITE" id="PS00678">
    <property type="entry name" value="WD_REPEATS_1"/>
    <property type="match status" value="1"/>
</dbReference>
<dbReference type="PROSITE" id="PS50294">
    <property type="entry name" value="WD_REPEATS_REGION"/>
    <property type="match status" value="1"/>
</dbReference>
<reference evidence="8 9" key="1">
    <citation type="submission" date="2014-06" db="EMBL/GenBank/DDBJ databases">
        <authorList>
            <person name="Swart Estienne"/>
        </authorList>
    </citation>
    <scope>NUCLEOTIDE SEQUENCE [LARGE SCALE GENOMIC DNA]</scope>
    <source>
        <strain evidence="8 9">130c</strain>
    </source>
</reference>
<dbReference type="InParanoid" id="A0A078AU10"/>
<evidence type="ECO:0000256" key="5">
    <source>
        <dbReference type="ARBA" id="ARBA00023242"/>
    </source>
</evidence>
<evidence type="ECO:0000256" key="2">
    <source>
        <dbReference type="ARBA" id="ARBA00005616"/>
    </source>
</evidence>
<feature type="domain" description="Anaphase-promoting complex subunit 4-like WD40" evidence="7">
    <location>
        <begin position="34"/>
        <end position="89"/>
    </location>
</feature>
<dbReference type="GO" id="GO:0003682">
    <property type="term" value="F:chromatin binding"/>
    <property type="evidence" value="ECO:0007669"/>
    <property type="project" value="TreeGrafter"/>
</dbReference>